<organism evidence="2 3">
    <name type="scientific">Stentor coeruleus</name>
    <dbReference type="NCBI Taxonomy" id="5963"/>
    <lineage>
        <taxon>Eukaryota</taxon>
        <taxon>Sar</taxon>
        <taxon>Alveolata</taxon>
        <taxon>Ciliophora</taxon>
        <taxon>Postciliodesmatophora</taxon>
        <taxon>Heterotrichea</taxon>
        <taxon>Heterotrichida</taxon>
        <taxon>Stentoridae</taxon>
        <taxon>Stentor</taxon>
    </lineage>
</organism>
<dbReference type="EMBL" id="MPUH01002211">
    <property type="protein sequence ID" value="OMJ65341.1"/>
    <property type="molecule type" value="Genomic_DNA"/>
</dbReference>
<evidence type="ECO:0000256" key="1">
    <source>
        <dbReference type="SAM" id="Coils"/>
    </source>
</evidence>
<keyword evidence="1" id="KW-0175">Coiled coil</keyword>
<dbReference type="AlphaFoldDB" id="A0A1R2ALE4"/>
<reference evidence="2 3" key="1">
    <citation type="submission" date="2016-11" db="EMBL/GenBank/DDBJ databases">
        <title>The macronuclear genome of Stentor coeruleus: a giant cell with tiny introns.</title>
        <authorList>
            <person name="Slabodnick M."/>
            <person name="Ruby J.G."/>
            <person name="Reiff S.B."/>
            <person name="Swart E.C."/>
            <person name="Gosai S."/>
            <person name="Prabakaran S."/>
            <person name="Witkowska E."/>
            <person name="Larue G.E."/>
            <person name="Fisher S."/>
            <person name="Freeman R.M."/>
            <person name="Gunawardena J."/>
            <person name="Chu W."/>
            <person name="Stover N.A."/>
            <person name="Gregory B.D."/>
            <person name="Nowacki M."/>
            <person name="Derisi J."/>
            <person name="Roy S.W."/>
            <person name="Marshall W.F."/>
            <person name="Sood P."/>
        </authorList>
    </citation>
    <scope>NUCLEOTIDE SEQUENCE [LARGE SCALE GENOMIC DNA]</scope>
    <source>
        <strain evidence="2">WM001</strain>
    </source>
</reference>
<name>A0A1R2ALE4_9CILI</name>
<evidence type="ECO:0000313" key="2">
    <source>
        <dbReference type="EMBL" id="OMJ65341.1"/>
    </source>
</evidence>
<evidence type="ECO:0000313" key="3">
    <source>
        <dbReference type="Proteomes" id="UP000187209"/>
    </source>
</evidence>
<sequence>MGESSEDVIVKIRKLSSIDERPSLSDSTLEILIENIIQNLSNLINAEFNKNSGTKDENLFCVPDMLNETFLSKAQLARDLSELLYNCKSKRESILSNQPYESLRNYRPSNLALTTQDIFSCIFNGSFDKTKTGTKTKPSDSNTAQEIDSLYLNGTQAEELLSIIQEFSAVSESNKYRMPLSTSQKEFILISKKIDEILKTLRQKEDEHDYLDTTNKKLNETIALLKQQERNFDKQLEDSMAEYFLYEEHKKNLENELEEARNIMKQLKENRTPFKRTRK</sequence>
<dbReference type="Proteomes" id="UP000187209">
    <property type="component" value="Unassembled WGS sequence"/>
</dbReference>
<gene>
    <name evidence="2" type="ORF">SteCoe_38444</name>
</gene>
<feature type="coiled-coil region" evidence="1">
    <location>
        <begin position="211"/>
        <end position="270"/>
    </location>
</feature>
<proteinExistence type="predicted"/>
<comment type="caution">
    <text evidence="2">The sequence shown here is derived from an EMBL/GenBank/DDBJ whole genome shotgun (WGS) entry which is preliminary data.</text>
</comment>
<protein>
    <submittedName>
        <fullName evidence="2">Uncharacterized protein</fullName>
    </submittedName>
</protein>
<accession>A0A1R2ALE4</accession>
<keyword evidence="3" id="KW-1185">Reference proteome</keyword>
<dbReference type="OrthoDB" id="10625639at2759"/>